<dbReference type="InterPro" id="IPR000182">
    <property type="entry name" value="GNAT_dom"/>
</dbReference>
<evidence type="ECO:0000313" key="3">
    <source>
        <dbReference type="Proteomes" id="UP001597036"/>
    </source>
</evidence>
<dbReference type="CDD" id="cd04301">
    <property type="entry name" value="NAT_SF"/>
    <property type="match status" value="1"/>
</dbReference>
<protein>
    <submittedName>
        <fullName evidence="2">GNAT family N-acetyltransferase</fullName>
        <ecNumber evidence="2">2.3.-.-</ecNumber>
    </submittedName>
</protein>
<accession>A0ABW2Y4R7</accession>
<comment type="caution">
    <text evidence="2">The sequence shown here is derived from an EMBL/GenBank/DDBJ whole genome shotgun (WGS) entry which is preliminary data.</text>
</comment>
<dbReference type="PROSITE" id="PS51186">
    <property type="entry name" value="GNAT"/>
    <property type="match status" value="1"/>
</dbReference>
<feature type="domain" description="N-acetyltransferase" evidence="1">
    <location>
        <begin position="5"/>
        <end position="180"/>
    </location>
</feature>
<dbReference type="SUPFAM" id="SSF55729">
    <property type="entry name" value="Acyl-CoA N-acyltransferases (Nat)"/>
    <property type="match status" value="1"/>
</dbReference>
<dbReference type="InterPro" id="IPR016181">
    <property type="entry name" value="Acyl_CoA_acyltransferase"/>
</dbReference>
<keyword evidence="2" id="KW-0808">Transferase</keyword>
<evidence type="ECO:0000259" key="1">
    <source>
        <dbReference type="PROSITE" id="PS51186"/>
    </source>
</evidence>
<name>A0ABW2Y4R7_9BIFI</name>
<dbReference type="Proteomes" id="UP001597036">
    <property type="component" value="Unassembled WGS sequence"/>
</dbReference>
<dbReference type="Pfam" id="PF00583">
    <property type="entry name" value="Acetyltransf_1"/>
    <property type="match status" value="1"/>
</dbReference>
<dbReference type="RefSeq" id="WP_377938461.1">
    <property type="nucleotide sequence ID" value="NZ_JBHTHQ010000016.1"/>
</dbReference>
<keyword evidence="2" id="KW-0012">Acyltransferase</keyword>
<dbReference type="EMBL" id="JBHTHQ010000016">
    <property type="protein sequence ID" value="MFD0704746.1"/>
    <property type="molecule type" value="Genomic_DNA"/>
</dbReference>
<dbReference type="GO" id="GO:0016746">
    <property type="term" value="F:acyltransferase activity"/>
    <property type="evidence" value="ECO:0007669"/>
    <property type="project" value="UniProtKB-KW"/>
</dbReference>
<organism evidence="2 3">
    <name type="scientific">Alloscardovia venturai</name>
    <dbReference type="NCBI Taxonomy" id="1769421"/>
    <lineage>
        <taxon>Bacteria</taxon>
        <taxon>Bacillati</taxon>
        <taxon>Actinomycetota</taxon>
        <taxon>Actinomycetes</taxon>
        <taxon>Bifidobacteriales</taxon>
        <taxon>Bifidobacteriaceae</taxon>
        <taxon>Alloscardovia</taxon>
    </lineage>
</organism>
<evidence type="ECO:0000313" key="2">
    <source>
        <dbReference type="EMBL" id="MFD0704746.1"/>
    </source>
</evidence>
<dbReference type="EC" id="2.3.-.-" evidence="2"/>
<dbReference type="Gene3D" id="3.40.630.30">
    <property type="match status" value="1"/>
</dbReference>
<reference evidence="3" key="1">
    <citation type="journal article" date="2019" name="Int. J. Syst. Evol. Microbiol.">
        <title>The Global Catalogue of Microorganisms (GCM) 10K type strain sequencing project: providing services to taxonomists for standard genome sequencing and annotation.</title>
        <authorList>
            <consortium name="The Broad Institute Genomics Platform"/>
            <consortium name="The Broad Institute Genome Sequencing Center for Infectious Disease"/>
            <person name="Wu L."/>
            <person name="Ma J."/>
        </authorList>
    </citation>
    <scope>NUCLEOTIDE SEQUENCE [LARGE SCALE GENOMIC DNA]</scope>
    <source>
        <strain evidence="3">CCM 8604</strain>
    </source>
</reference>
<proteinExistence type="predicted"/>
<gene>
    <name evidence="2" type="ORF">ACFQY8_03150</name>
</gene>
<sequence length="199" mass="22786">MYRNIAFRKARRADLPAIMTIVNEAKALLKADGSSQWQDGYPNEYTFIADIDADASFVLTYDDTVVATAMIADGEEAGYSNLIEGQWQYPLEKYGRYAVIHRVAVSAELRGRRVIDELFLQLFYEMKRLGYSCVRIDTHKKNIRMQHAIERAGMTLSGTVTLDHDPIEPTRQCYEGLITDLIKSVEIARIHYQKLTENQ</sequence>
<keyword evidence="3" id="KW-1185">Reference proteome</keyword>